<dbReference type="Proteomes" id="UP000001868">
    <property type="component" value="Chromosome"/>
</dbReference>
<dbReference type="InterPro" id="IPR010115">
    <property type="entry name" value="FbiA/CofD"/>
</dbReference>
<dbReference type="Pfam" id="PF01933">
    <property type="entry name" value="CofD"/>
    <property type="match status" value="1"/>
</dbReference>
<protein>
    <submittedName>
        <fullName evidence="3">LPPG:Fo 2-phospho-L-lactate transferase</fullName>
    </submittedName>
</protein>
<dbReference type="InterPro" id="IPR002882">
    <property type="entry name" value="CofD"/>
</dbReference>
<dbReference type="GO" id="GO:0043743">
    <property type="term" value="F:LPPG:FO 2-phospho-L-lactate transferase activity"/>
    <property type="evidence" value="ECO:0007669"/>
    <property type="project" value="InterPro"/>
</dbReference>
<evidence type="ECO:0000256" key="1">
    <source>
        <dbReference type="ARBA" id="ARBA00022679"/>
    </source>
</evidence>
<dbReference type="Gene3D" id="3.40.50.10680">
    <property type="entry name" value="CofD-like domains"/>
    <property type="match status" value="1"/>
</dbReference>
<evidence type="ECO:0000256" key="2">
    <source>
        <dbReference type="ARBA" id="ARBA00022842"/>
    </source>
</evidence>
<dbReference type="STRING" id="450851.PHZ_c2538"/>
<dbReference type="PANTHER" id="PTHR43007">
    <property type="entry name" value="2-PHOSPHO-L-LACTATE TRANSFERASE"/>
    <property type="match status" value="1"/>
</dbReference>
<dbReference type="InterPro" id="IPR038136">
    <property type="entry name" value="CofD-like_dom_sf"/>
</dbReference>
<organism evidence="3 4">
    <name type="scientific">Phenylobacterium zucineum (strain HLK1)</name>
    <dbReference type="NCBI Taxonomy" id="450851"/>
    <lineage>
        <taxon>Bacteria</taxon>
        <taxon>Pseudomonadati</taxon>
        <taxon>Pseudomonadota</taxon>
        <taxon>Alphaproteobacteria</taxon>
        <taxon>Caulobacterales</taxon>
        <taxon>Caulobacteraceae</taxon>
        <taxon>Phenylobacterium</taxon>
    </lineage>
</organism>
<name>B4RGP1_PHEZH</name>
<sequence>MSHVLALCGGVGGAKLAFGLSRLLGPDELTIAVNTADDFVHLGLHIAPDLDTVVYTLADLADRERGWGLAGETWGFMSALSRLGGEDWFNMGDHDLATHVERTRRLAAGESLSEATAALAGALGVLHRVTPMSDDPVRTRLATDRGDLSFQHYFVRERCAPRVAAIRFEGTPGARMSPGLAGALARDDLAAIVFCPSNPYLSVDPILAVDGVRAALSGCPVPKVAVSPIVGGQAIKGPAAKLMAELGAPDGNAGVAAHYAGLIDGLVLDRSDAADTKAVEAVGMRARLAPSVMRSDVDRIELARATLAFAEELRRG</sequence>
<dbReference type="KEGG" id="pzu:PHZ_c2538"/>
<dbReference type="OrthoDB" id="7466225at2"/>
<accession>B4RGP1</accession>
<dbReference type="GO" id="GO:0000287">
    <property type="term" value="F:magnesium ion binding"/>
    <property type="evidence" value="ECO:0007669"/>
    <property type="project" value="InterPro"/>
</dbReference>
<dbReference type="NCBIfam" id="TIGR01819">
    <property type="entry name" value="F420_cofD"/>
    <property type="match status" value="1"/>
</dbReference>
<dbReference type="PANTHER" id="PTHR43007:SF1">
    <property type="entry name" value="2-PHOSPHO-L-LACTATE TRANSFERASE"/>
    <property type="match status" value="1"/>
</dbReference>
<dbReference type="EMBL" id="CP000747">
    <property type="protein sequence ID" value="ACG78947.1"/>
    <property type="molecule type" value="Genomic_DNA"/>
</dbReference>
<dbReference type="AlphaFoldDB" id="B4RGP1"/>
<dbReference type="HOGENOM" id="CLU_055795_0_0_5"/>
<gene>
    <name evidence="3" type="ordered locus">PHZ_c2538</name>
</gene>
<dbReference type="Gene3D" id="1.10.8.240">
    <property type="entry name" value="CofD-like domain"/>
    <property type="match status" value="1"/>
</dbReference>
<dbReference type="RefSeq" id="WP_012523085.1">
    <property type="nucleotide sequence ID" value="NC_011144.1"/>
</dbReference>
<dbReference type="SUPFAM" id="SSF142338">
    <property type="entry name" value="CofD-like"/>
    <property type="match status" value="1"/>
</dbReference>
<evidence type="ECO:0000313" key="4">
    <source>
        <dbReference type="Proteomes" id="UP000001868"/>
    </source>
</evidence>
<keyword evidence="4" id="KW-1185">Reference proteome</keyword>
<proteinExistence type="inferred from homology"/>
<keyword evidence="1 3" id="KW-0808">Transferase</keyword>
<evidence type="ECO:0000313" key="3">
    <source>
        <dbReference type="EMBL" id="ACG78947.1"/>
    </source>
</evidence>
<reference evidence="3 4" key="1">
    <citation type="journal article" date="2008" name="BMC Genomics">
        <title>Complete genome of Phenylobacterium zucineum - a novel facultative intracellular bacterium isolated from human erythroleukemia cell line K562.</title>
        <authorList>
            <person name="Luo Y."/>
            <person name="Xu X."/>
            <person name="Ding Z."/>
            <person name="Liu Z."/>
            <person name="Zhang B."/>
            <person name="Yan Z."/>
            <person name="Sun J."/>
            <person name="Hu S."/>
            <person name="Hu X."/>
        </authorList>
    </citation>
    <scope>NUCLEOTIDE SEQUENCE [LARGE SCALE GENOMIC DNA]</scope>
    <source>
        <strain evidence="3 4">HLK1</strain>
    </source>
</reference>
<dbReference type="eggNOG" id="COG0391">
    <property type="taxonomic scope" value="Bacteria"/>
</dbReference>
<dbReference type="CDD" id="cd07186">
    <property type="entry name" value="CofD_like"/>
    <property type="match status" value="1"/>
</dbReference>
<keyword evidence="2" id="KW-0460">Magnesium</keyword>
<dbReference type="HAMAP" id="MF_01257">
    <property type="entry name" value="CofD"/>
    <property type="match status" value="1"/>
</dbReference>